<evidence type="ECO:0000256" key="3">
    <source>
        <dbReference type="ARBA" id="ARBA00022729"/>
    </source>
</evidence>
<comment type="caution">
    <text evidence="9">The sequence shown here is derived from an EMBL/GenBank/DDBJ whole genome shotgun (WGS) entry which is preliminary data.</text>
</comment>
<evidence type="ECO:0000256" key="1">
    <source>
        <dbReference type="ARBA" id="ARBA00004442"/>
    </source>
</evidence>
<evidence type="ECO:0000313" key="9">
    <source>
        <dbReference type="EMBL" id="RGV31734.1"/>
    </source>
</evidence>
<feature type="chain" id="PRO_5019134433" evidence="6">
    <location>
        <begin position="21"/>
        <end position="512"/>
    </location>
</feature>
<dbReference type="Gene3D" id="1.25.40.390">
    <property type="match status" value="1"/>
</dbReference>
<dbReference type="PROSITE" id="PS51257">
    <property type="entry name" value="PROKAR_LIPOPROTEIN"/>
    <property type="match status" value="1"/>
</dbReference>
<reference evidence="9 10" key="1">
    <citation type="submission" date="2018-08" db="EMBL/GenBank/DDBJ databases">
        <title>A genome reference for cultivated species of the human gut microbiota.</title>
        <authorList>
            <person name="Zou Y."/>
            <person name="Xue W."/>
            <person name="Luo G."/>
        </authorList>
    </citation>
    <scope>NUCLEOTIDE SEQUENCE [LARGE SCALE GENOMIC DNA]</scope>
    <source>
        <strain evidence="9 10">AF14-49</strain>
    </source>
</reference>
<dbReference type="EMBL" id="QRZA01000028">
    <property type="protein sequence ID" value="RGV31734.1"/>
    <property type="molecule type" value="Genomic_DNA"/>
</dbReference>
<dbReference type="Pfam" id="PF14322">
    <property type="entry name" value="SusD-like_3"/>
    <property type="match status" value="1"/>
</dbReference>
<comment type="subcellular location">
    <subcellularLocation>
        <location evidence="1">Cell outer membrane</location>
    </subcellularLocation>
</comment>
<keyword evidence="3 6" id="KW-0732">Signal</keyword>
<proteinExistence type="inferred from homology"/>
<feature type="domain" description="SusD-like N-terminal" evidence="8">
    <location>
        <begin position="104"/>
        <end position="244"/>
    </location>
</feature>
<evidence type="ECO:0000313" key="10">
    <source>
        <dbReference type="Proteomes" id="UP000283589"/>
    </source>
</evidence>
<dbReference type="Pfam" id="PF07980">
    <property type="entry name" value="SusD_RagB"/>
    <property type="match status" value="1"/>
</dbReference>
<accession>A0A412WWC1</accession>
<evidence type="ECO:0000259" key="8">
    <source>
        <dbReference type="Pfam" id="PF14322"/>
    </source>
</evidence>
<comment type="similarity">
    <text evidence="2">Belongs to the SusD family.</text>
</comment>
<evidence type="ECO:0000256" key="6">
    <source>
        <dbReference type="SAM" id="SignalP"/>
    </source>
</evidence>
<sequence length="512" mass="59650">MKKYIIALLWLFLASCSGFLEEYSQDQAYVRSYKDLDELLVGETYMETVFGSDGDTYYPYVHLMADETQENLKVDFYGERDYNEYQKKYFGYVTWQNRVGLAVDKLSTKAEDTDWNRLYKHINLANMILYEIDNQNAENDNDREAINRIRGEAYFLRAAYYFTLVNLFGQPYQPAIASTALGVPVKTSEAIEDKTFPRETLKTVYDLIIGDLELAAKNLDGIARKSIYRANITAVRLLQSRMYLYMQNWEEAAKYAQLCLDLQSDLVDLNTFDGSKAFAEASSPELIFSMGGNNIPRMLNGQFAGLSVSSGLVKCYTSDDLRLRFFLTKLEDGEYYDCNKYVKQDATNNANVSESFMFRTAEAWLNLAEAYACMGGDYEKEARIALDHLKRHRIMTGSFKETILSGDDLIEEIRVERRKELCFEGHRWFDLRRYTVSEKKPFTGFIQNTYSEYSYMFDEWEWWYYWDVVSSSTYELTADDPSWTLQIPYEVLQFEGIISNQRHERAPVSVKN</sequence>
<keyword evidence="5" id="KW-0998">Cell outer membrane</keyword>
<keyword evidence="4" id="KW-0472">Membrane</keyword>
<dbReference type="Proteomes" id="UP000283589">
    <property type="component" value="Unassembled WGS sequence"/>
</dbReference>
<dbReference type="InterPro" id="IPR011990">
    <property type="entry name" value="TPR-like_helical_dom_sf"/>
</dbReference>
<evidence type="ECO:0000256" key="4">
    <source>
        <dbReference type="ARBA" id="ARBA00023136"/>
    </source>
</evidence>
<dbReference type="SUPFAM" id="SSF48452">
    <property type="entry name" value="TPR-like"/>
    <property type="match status" value="1"/>
</dbReference>
<protein>
    <submittedName>
        <fullName evidence="9">RagB/SusD family nutrient uptake outer membrane protein</fullName>
    </submittedName>
</protein>
<feature type="signal peptide" evidence="6">
    <location>
        <begin position="1"/>
        <end position="20"/>
    </location>
</feature>
<dbReference type="InterPro" id="IPR033985">
    <property type="entry name" value="SusD-like_N"/>
</dbReference>
<name>A0A412WWC1_9BACT</name>
<dbReference type="AlphaFoldDB" id="A0A412WWC1"/>
<dbReference type="GO" id="GO:0009279">
    <property type="term" value="C:cell outer membrane"/>
    <property type="evidence" value="ECO:0007669"/>
    <property type="project" value="UniProtKB-SubCell"/>
</dbReference>
<evidence type="ECO:0000256" key="2">
    <source>
        <dbReference type="ARBA" id="ARBA00006275"/>
    </source>
</evidence>
<dbReference type="InterPro" id="IPR012944">
    <property type="entry name" value="SusD_RagB_dom"/>
</dbReference>
<gene>
    <name evidence="9" type="ORF">DWW18_16490</name>
</gene>
<dbReference type="RefSeq" id="WP_118261231.1">
    <property type="nucleotide sequence ID" value="NZ_CALBWO010000048.1"/>
</dbReference>
<evidence type="ECO:0000259" key="7">
    <source>
        <dbReference type="Pfam" id="PF07980"/>
    </source>
</evidence>
<evidence type="ECO:0000256" key="5">
    <source>
        <dbReference type="ARBA" id="ARBA00023237"/>
    </source>
</evidence>
<organism evidence="9 10">
    <name type="scientific">Butyricimonas virosa</name>
    <dbReference type="NCBI Taxonomy" id="544645"/>
    <lineage>
        <taxon>Bacteria</taxon>
        <taxon>Pseudomonadati</taxon>
        <taxon>Bacteroidota</taxon>
        <taxon>Bacteroidia</taxon>
        <taxon>Bacteroidales</taxon>
        <taxon>Odoribacteraceae</taxon>
        <taxon>Butyricimonas</taxon>
    </lineage>
</organism>
<feature type="domain" description="RagB/SusD" evidence="7">
    <location>
        <begin position="335"/>
        <end position="490"/>
    </location>
</feature>